<keyword evidence="2" id="KW-1185">Reference proteome</keyword>
<protein>
    <submittedName>
        <fullName evidence="1">Uncharacterized protein</fullName>
    </submittedName>
</protein>
<name>A0A6M0RVZ7_9CYAN</name>
<proteinExistence type="predicted"/>
<reference evidence="1 2" key="1">
    <citation type="journal article" date="2020" name="Microb. Ecol.">
        <title>Ecogenomics of the Marine Benthic Filamentous Cyanobacterium Adonisia.</title>
        <authorList>
            <person name="Walter J.M."/>
            <person name="Coutinho F.H."/>
            <person name="Leomil L."/>
            <person name="Hargreaves P.I."/>
            <person name="Campeao M.E."/>
            <person name="Vieira V.V."/>
            <person name="Silva B.S."/>
            <person name="Fistarol G.O."/>
            <person name="Salomon P.S."/>
            <person name="Sawabe T."/>
            <person name="Mino S."/>
            <person name="Hosokawa M."/>
            <person name="Miyashita H."/>
            <person name="Maruyama F."/>
            <person name="van Verk M.C."/>
            <person name="Dutilh B.E."/>
            <person name="Thompson C.C."/>
            <person name="Thompson F.L."/>
        </authorList>
    </citation>
    <scope>NUCLEOTIDE SEQUENCE [LARGE SCALE GENOMIC DNA]</scope>
    <source>
        <strain evidence="1 2">CCMR0081</strain>
    </source>
</reference>
<dbReference type="EMBL" id="QXHD01000004">
    <property type="protein sequence ID" value="NEZ60349.1"/>
    <property type="molecule type" value="Genomic_DNA"/>
</dbReference>
<dbReference type="AlphaFoldDB" id="A0A6M0RVZ7"/>
<evidence type="ECO:0000313" key="1">
    <source>
        <dbReference type="EMBL" id="NEZ60349.1"/>
    </source>
</evidence>
<sequence length="71" mass="8066">MSKGNPHPTLTQEFIAAQFKPVSDLPQEKLAKQPLAVKVPESVYLSVMKLPQKIRIEWLRRVICEAAHSEL</sequence>
<comment type="caution">
    <text evidence="1">The sequence shown here is derived from an EMBL/GenBank/DDBJ whole genome shotgun (WGS) entry which is preliminary data.</text>
</comment>
<organism evidence="1 2">
    <name type="scientific">Adonisia turfae CCMR0081</name>
    <dbReference type="NCBI Taxonomy" id="2292702"/>
    <lineage>
        <taxon>Bacteria</taxon>
        <taxon>Bacillati</taxon>
        <taxon>Cyanobacteriota</taxon>
        <taxon>Adonisia</taxon>
        <taxon>Adonisia turfae</taxon>
    </lineage>
</organism>
<evidence type="ECO:0000313" key="2">
    <source>
        <dbReference type="Proteomes" id="UP000481033"/>
    </source>
</evidence>
<dbReference type="RefSeq" id="WP_163702920.1">
    <property type="nucleotide sequence ID" value="NZ_QXHD01000004.1"/>
</dbReference>
<accession>A0A6M0RVZ7</accession>
<gene>
    <name evidence="1" type="ORF">DXZ20_32840</name>
</gene>
<dbReference type="Proteomes" id="UP000481033">
    <property type="component" value="Unassembled WGS sequence"/>
</dbReference>